<keyword evidence="2" id="KW-1185">Reference proteome</keyword>
<sequence>MKLELTEAGVKTMRRILTFIVVLSLAITISAVPFNSNAGTTSNLLTQAVTTAINKIDYITAGEFVTSLLMGAKVKPDKPLDYWGKAVKMGLIPAEVKKDKPLTRAQASYIIWK</sequence>
<reference evidence="1" key="1">
    <citation type="submission" date="2022-12" db="EMBL/GenBank/DDBJ databases">
        <authorList>
            <person name="Bing R.G."/>
            <person name="Willard D.J."/>
            <person name="Manesh M.J.H."/>
            <person name="Laemthong T."/>
            <person name="Crosby J.R."/>
            <person name="Kelly R.M."/>
        </authorList>
    </citation>
    <scope>NUCLEOTIDE SEQUENCE</scope>
    <source>
        <strain evidence="1">DSM 8991</strain>
    </source>
</reference>
<accession>A0ABY7BG45</accession>
<name>A0ABY7BG45_9FIRM</name>
<protein>
    <recommendedName>
        <fullName evidence="3">SLH domain-containing protein</fullName>
    </recommendedName>
</protein>
<proteinExistence type="predicted"/>
<evidence type="ECO:0000313" key="2">
    <source>
        <dbReference type="Proteomes" id="UP001164745"/>
    </source>
</evidence>
<gene>
    <name evidence="1" type="ORF">OTJ99_002437</name>
</gene>
<dbReference type="Proteomes" id="UP001164745">
    <property type="component" value="Chromosome"/>
</dbReference>
<dbReference type="EMBL" id="CP113864">
    <property type="protein sequence ID" value="WAM31544.1"/>
    <property type="molecule type" value="Genomic_DNA"/>
</dbReference>
<dbReference type="RefSeq" id="WP_052671515.1">
    <property type="nucleotide sequence ID" value="NZ_CP113864.1"/>
</dbReference>
<evidence type="ECO:0008006" key="3">
    <source>
        <dbReference type="Google" id="ProtNLM"/>
    </source>
</evidence>
<evidence type="ECO:0000313" key="1">
    <source>
        <dbReference type="EMBL" id="WAM31544.1"/>
    </source>
</evidence>
<organism evidence="1 2">
    <name type="scientific">Caldicellulosiruptor naganoensis</name>
    <dbReference type="NCBI Taxonomy" id="29324"/>
    <lineage>
        <taxon>Bacteria</taxon>
        <taxon>Bacillati</taxon>
        <taxon>Bacillota</taxon>
        <taxon>Bacillota incertae sedis</taxon>
        <taxon>Caldicellulosiruptorales</taxon>
        <taxon>Caldicellulosiruptoraceae</taxon>
        <taxon>Caldicellulosiruptor</taxon>
    </lineage>
</organism>